<gene>
    <name evidence="10" type="ORF">HK103_006167</name>
</gene>
<dbReference type="InterPro" id="IPR033335">
    <property type="entry name" value="JUPITER"/>
</dbReference>
<protein>
    <recommendedName>
        <fullName evidence="5">Microtubule-associated protein Jupiter</fullName>
    </recommendedName>
</protein>
<feature type="compositionally biased region" description="Polar residues" evidence="9">
    <location>
        <begin position="199"/>
        <end position="212"/>
    </location>
</feature>
<keyword evidence="11" id="KW-1185">Reference proteome</keyword>
<feature type="compositionally biased region" description="Basic and acidic residues" evidence="9">
    <location>
        <begin position="367"/>
        <end position="379"/>
    </location>
</feature>
<feature type="region of interest" description="Disordered" evidence="9">
    <location>
        <begin position="185"/>
        <end position="399"/>
    </location>
</feature>
<evidence type="ECO:0000256" key="8">
    <source>
        <dbReference type="ARBA" id="ARBA00023242"/>
    </source>
</evidence>
<evidence type="ECO:0000256" key="7">
    <source>
        <dbReference type="ARBA" id="ARBA00022553"/>
    </source>
</evidence>
<keyword evidence="8" id="KW-0539">Nucleus</keyword>
<dbReference type="AlphaFoldDB" id="A0AAD5UE40"/>
<reference evidence="10" key="1">
    <citation type="submission" date="2020-05" db="EMBL/GenBank/DDBJ databases">
        <title>Phylogenomic resolution of chytrid fungi.</title>
        <authorList>
            <person name="Stajich J.E."/>
            <person name="Amses K."/>
            <person name="Simmons R."/>
            <person name="Seto K."/>
            <person name="Myers J."/>
            <person name="Bonds A."/>
            <person name="Quandt C.A."/>
            <person name="Barry K."/>
            <person name="Liu P."/>
            <person name="Grigoriev I."/>
            <person name="Longcore J.E."/>
            <person name="James T.Y."/>
        </authorList>
    </citation>
    <scope>NUCLEOTIDE SEQUENCE</scope>
    <source>
        <strain evidence="10">PLAUS21</strain>
    </source>
</reference>
<dbReference type="GO" id="GO:0005737">
    <property type="term" value="C:cytoplasm"/>
    <property type="evidence" value="ECO:0007669"/>
    <property type="project" value="UniProtKB-SubCell"/>
</dbReference>
<evidence type="ECO:0000256" key="3">
    <source>
        <dbReference type="ARBA" id="ARBA00004496"/>
    </source>
</evidence>
<dbReference type="Gene3D" id="3.10.450.50">
    <property type="match status" value="1"/>
</dbReference>
<comment type="caution">
    <text evidence="10">The sequence shown here is derived from an EMBL/GenBank/DDBJ whole genome shotgun (WGS) entry which is preliminary data.</text>
</comment>
<evidence type="ECO:0000256" key="6">
    <source>
        <dbReference type="ARBA" id="ARBA00022490"/>
    </source>
</evidence>
<comment type="similarity">
    <text evidence="4">Belongs to the MAP Jupiter family.</text>
</comment>
<dbReference type="GO" id="GO:0005634">
    <property type="term" value="C:nucleus"/>
    <property type="evidence" value="ECO:0007669"/>
    <property type="project" value="UniProtKB-SubCell"/>
</dbReference>
<evidence type="ECO:0000313" key="10">
    <source>
        <dbReference type="EMBL" id="KAJ3255642.1"/>
    </source>
</evidence>
<keyword evidence="6" id="KW-0963">Cytoplasm</keyword>
<dbReference type="InterPro" id="IPR032710">
    <property type="entry name" value="NTF2-like_dom_sf"/>
</dbReference>
<dbReference type="PANTHER" id="PTHR34930">
    <property type="entry name" value="GEO05313P1"/>
    <property type="match status" value="1"/>
</dbReference>
<name>A0AAD5UE40_9FUNG</name>
<evidence type="ECO:0000256" key="9">
    <source>
        <dbReference type="SAM" id="MobiDB-lite"/>
    </source>
</evidence>
<comment type="function">
    <text evidence="1">Binds to all microtubule populations.</text>
</comment>
<dbReference type="Proteomes" id="UP001210925">
    <property type="component" value="Unassembled WGS sequence"/>
</dbReference>
<dbReference type="SUPFAM" id="SSF54427">
    <property type="entry name" value="NTF2-like"/>
    <property type="match status" value="1"/>
</dbReference>
<evidence type="ECO:0000256" key="2">
    <source>
        <dbReference type="ARBA" id="ARBA00004123"/>
    </source>
</evidence>
<proteinExistence type="inferred from homology"/>
<evidence type="ECO:0000256" key="4">
    <source>
        <dbReference type="ARBA" id="ARBA00005344"/>
    </source>
</evidence>
<feature type="compositionally biased region" description="Polar residues" evidence="9">
    <location>
        <begin position="318"/>
        <end position="354"/>
    </location>
</feature>
<evidence type="ECO:0000313" key="11">
    <source>
        <dbReference type="Proteomes" id="UP001210925"/>
    </source>
</evidence>
<organism evidence="10 11">
    <name type="scientific">Boothiomyces macroporosus</name>
    <dbReference type="NCBI Taxonomy" id="261099"/>
    <lineage>
        <taxon>Eukaryota</taxon>
        <taxon>Fungi</taxon>
        <taxon>Fungi incertae sedis</taxon>
        <taxon>Chytridiomycota</taxon>
        <taxon>Chytridiomycota incertae sedis</taxon>
        <taxon>Chytridiomycetes</taxon>
        <taxon>Rhizophydiales</taxon>
        <taxon>Terramycetaceae</taxon>
        <taxon>Boothiomyces</taxon>
    </lineage>
</organism>
<dbReference type="PANTHER" id="PTHR34930:SF2">
    <property type="entry name" value="MICROTUBULE-ASSOCIATED PROTEIN JUPITER"/>
    <property type="match status" value="1"/>
</dbReference>
<feature type="compositionally biased region" description="Polar residues" evidence="9">
    <location>
        <begin position="380"/>
        <end position="399"/>
    </location>
</feature>
<sequence length="399" mass="44268">MISLPEQQFDLMETFKKAVSNGGSVIKYVTSSFTTDATLLFVPTGVLASNQAGTRKLMAEIERVLTDYSKQSHLISNQKIINKIITSSQIVEESIMTVSHSETINWLLPGVKATKKEIQLSLVSIMALEGDKVSQYRVYWDQASVLSQISVLPRSLYCKANGSEVTLPIVNSVQQLALVLKDQVQEAENESPEKVDTNPRLNPQRNAPSQDFLQHDNSFRPSSRVIERPGGKTSNIFGTEEDAFRPSSRVLSRPGGKTNDIFNTGPEPEAAKKPVLKPKSSDIFSDEPIQKKEVNRRDPNRSSLDDDTIHRPGHKQFQDLNNRSQFTIGEDSNTNEAIRTGKQINPTNNQSQISFGEVEPVRVVGTGRRDPNARSEETVNRPSSRVLNNPGGKSTFSFA</sequence>
<feature type="compositionally biased region" description="Basic and acidic residues" evidence="9">
    <location>
        <begin position="288"/>
        <end position="310"/>
    </location>
</feature>
<evidence type="ECO:0000256" key="5">
    <source>
        <dbReference type="ARBA" id="ARBA00021471"/>
    </source>
</evidence>
<comment type="subcellular location">
    <subcellularLocation>
        <location evidence="3">Cytoplasm</location>
    </subcellularLocation>
    <subcellularLocation>
        <location evidence="2">Nucleus</location>
    </subcellularLocation>
</comment>
<keyword evidence="7" id="KW-0597">Phosphoprotein</keyword>
<dbReference type="EMBL" id="JADGKB010000063">
    <property type="protein sequence ID" value="KAJ3255642.1"/>
    <property type="molecule type" value="Genomic_DNA"/>
</dbReference>
<evidence type="ECO:0000256" key="1">
    <source>
        <dbReference type="ARBA" id="ARBA00003805"/>
    </source>
</evidence>
<accession>A0AAD5UE40</accession>